<accession>A0ABW1Q211</accession>
<sequence length="139" mass="15222">MKYFYSISTQGFYLDNGMLDAYEAAGSLPADLQEISEADYLAFFNPPAGFAGIFDENGPHVSRLPELDPVAIAENQRRLLLSEIAPTISVWQTKILVGMKLSDSETAALHAWLSYSDALNELDITAPDIQWPGKPAPTS</sequence>
<proteinExistence type="predicted"/>
<dbReference type="EMBL" id="JBHSRG010000009">
    <property type="protein sequence ID" value="MFC6122151.1"/>
    <property type="molecule type" value="Genomic_DNA"/>
</dbReference>
<dbReference type="RefSeq" id="WP_378109017.1">
    <property type="nucleotide sequence ID" value="NZ_JBHSRG010000009.1"/>
</dbReference>
<dbReference type="Pfam" id="PF02413">
    <property type="entry name" value="Caudo_TAP"/>
    <property type="match status" value="1"/>
</dbReference>
<gene>
    <name evidence="1" type="ORF">ACFPZP_13925</name>
</gene>
<comment type="caution">
    <text evidence="1">The sequence shown here is derived from an EMBL/GenBank/DDBJ whole genome shotgun (WGS) entry which is preliminary data.</text>
</comment>
<name>A0ABW1Q211_9ENTR</name>
<evidence type="ECO:0000313" key="2">
    <source>
        <dbReference type="Proteomes" id="UP001596169"/>
    </source>
</evidence>
<keyword evidence="2" id="KW-1185">Reference proteome</keyword>
<dbReference type="InterPro" id="IPR003458">
    <property type="entry name" value="Phage_T4_Gp38_tail_assem"/>
</dbReference>
<organism evidence="1 2">
    <name type="scientific">Citrobacter bitternis</name>
    <dbReference type="NCBI Taxonomy" id="1585982"/>
    <lineage>
        <taxon>Bacteria</taxon>
        <taxon>Pseudomonadati</taxon>
        <taxon>Pseudomonadota</taxon>
        <taxon>Gammaproteobacteria</taxon>
        <taxon>Enterobacterales</taxon>
        <taxon>Enterobacteriaceae</taxon>
        <taxon>Citrobacter</taxon>
    </lineage>
</organism>
<dbReference type="Proteomes" id="UP001596169">
    <property type="component" value="Unassembled WGS sequence"/>
</dbReference>
<reference evidence="2" key="1">
    <citation type="journal article" date="2019" name="Int. J. Syst. Evol. Microbiol.">
        <title>The Global Catalogue of Microorganisms (GCM) 10K type strain sequencing project: providing services to taxonomists for standard genome sequencing and annotation.</title>
        <authorList>
            <consortium name="The Broad Institute Genomics Platform"/>
            <consortium name="The Broad Institute Genome Sequencing Center for Infectious Disease"/>
            <person name="Wu L."/>
            <person name="Ma J."/>
        </authorList>
    </citation>
    <scope>NUCLEOTIDE SEQUENCE [LARGE SCALE GENOMIC DNA]</scope>
    <source>
        <strain evidence="2">JCM30009</strain>
    </source>
</reference>
<protein>
    <submittedName>
        <fullName evidence="1">Tail fiber assembly protein</fullName>
    </submittedName>
</protein>
<evidence type="ECO:0000313" key="1">
    <source>
        <dbReference type="EMBL" id="MFC6122151.1"/>
    </source>
</evidence>